<keyword evidence="2" id="KW-1185">Reference proteome</keyword>
<sequence length="156" mass="17712">MKFYPALMDAVFHTISRFANLSVLFYDFSGYRVEVPALQLASMTHLWELYNHGRLLCCPIEPTPFMLNFHHFSYTNVSLLIMGDGPQASSRSYLSMLNPDTLCSLELATGEDHEITLRGCYCPSCADARRHRAGLDEFVLDKITIASFHNLRTLSI</sequence>
<comment type="caution">
    <text evidence="1">The sequence shown here is derived from an EMBL/GenBank/DDBJ whole genome shotgun (WGS) entry which is preliminary data.</text>
</comment>
<gene>
    <name evidence="1" type="ORF">DFH08DRAFT_900046</name>
</gene>
<dbReference type="AlphaFoldDB" id="A0AAD6Z5M0"/>
<dbReference type="Proteomes" id="UP001218218">
    <property type="component" value="Unassembled WGS sequence"/>
</dbReference>
<evidence type="ECO:0000313" key="1">
    <source>
        <dbReference type="EMBL" id="KAJ7308763.1"/>
    </source>
</evidence>
<organism evidence="1 2">
    <name type="scientific">Mycena albidolilacea</name>
    <dbReference type="NCBI Taxonomy" id="1033008"/>
    <lineage>
        <taxon>Eukaryota</taxon>
        <taxon>Fungi</taxon>
        <taxon>Dikarya</taxon>
        <taxon>Basidiomycota</taxon>
        <taxon>Agaricomycotina</taxon>
        <taxon>Agaricomycetes</taxon>
        <taxon>Agaricomycetidae</taxon>
        <taxon>Agaricales</taxon>
        <taxon>Marasmiineae</taxon>
        <taxon>Mycenaceae</taxon>
        <taxon>Mycena</taxon>
    </lineage>
</organism>
<evidence type="ECO:0000313" key="2">
    <source>
        <dbReference type="Proteomes" id="UP001218218"/>
    </source>
</evidence>
<protein>
    <submittedName>
        <fullName evidence="1">Uncharacterized protein</fullName>
    </submittedName>
</protein>
<dbReference type="EMBL" id="JARIHO010000084">
    <property type="protein sequence ID" value="KAJ7308763.1"/>
    <property type="molecule type" value="Genomic_DNA"/>
</dbReference>
<accession>A0AAD6Z5M0</accession>
<proteinExistence type="predicted"/>
<reference evidence="1" key="1">
    <citation type="submission" date="2023-03" db="EMBL/GenBank/DDBJ databases">
        <title>Massive genome expansion in bonnet fungi (Mycena s.s.) driven by repeated elements and novel gene families across ecological guilds.</title>
        <authorList>
            <consortium name="Lawrence Berkeley National Laboratory"/>
            <person name="Harder C.B."/>
            <person name="Miyauchi S."/>
            <person name="Viragh M."/>
            <person name="Kuo A."/>
            <person name="Thoen E."/>
            <person name="Andreopoulos B."/>
            <person name="Lu D."/>
            <person name="Skrede I."/>
            <person name="Drula E."/>
            <person name="Henrissat B."/>
            <person name="Morin E."/>
            <person name="Kohler A."/>
            <person name="Barry K."/>
            <person name="LaButti K."/>
            <person name="Morin E."/>
            <person name="Salamov A."/>
            <person name="Lipzen A."/>
            <person name="Mereny Z."/>
            <person name="Hegedus B."/>
            <person name="Baldrian P."/>
            <person name="Stursova M."/>
            <person name="Weitz H."/>
            <person name="Taylor A."/>
            <person name="Grigoriev I.V."/>
            <person name="Nagy L.G."/>
            <person name="Martin F."/>
            <person name="Kauserud H."/>
        </authorList>
    </citation>
    <scope>NUCLEOTIDE SEQUENCE</scope>
    <source>
        <strain evidence="1">CBHHK002</strain>
    </source>
</reference>
<name>A0AAD6Z5M0_9AGAR</name>